<comment type="caution">
    <text evidence="5">The sequence shown here is derived from an EMBL/GenBank/DDBJ whole genome shotgun (WGS) entry which is preliminary data.</text>
</comment>
<dbReference type="PROSITE" id="PS00036">
    <property type="entry name" value="BZIP_BASIC"/>
    <property type="match status" value="1"/>
</dbReference>
<accession>A0AAN6DJC8</accession>
<evidence type="ECO:0000259" key="4">
    <source>
        <dbReference type="PROSITE" id="PS00036"/>
    </source>
</evidence>
<evidence type="ECO:0000313" key="6">
    <source>
        <dbReference type="Proteomes" id="UP001196530"/>
    </source>
</evidence>
<feature type="region of interest" description="Disordered" evidence="3">
    <location>
        <begin position="1"/>
        <end position="77"/>
    </location>
</feature>
<comment type="subcellular location">
    <subcellularLocation>
        <location evidence="1">Nucleus</location>
    </subcellularLocation>
</comment>
<feature type="compositionally biased region" description="Basic and acidic residues" evidence="3">
    <location>
        <begin position="65"/>
        <end position="76"/>
    </location>
</feature>
<dbReference type="PANTHER" id="PTHR40621">
    <property type="entry name" value="TRANSCRIPTION FACTOR KAPC-RELATED"/>
    <property type="match status" value="1"/>
</dbReference>
<dbReference type="GeneID" id="66126480"/>
<proteinExistence type="predicted"/>
<dbReference type="Pfam" id="PF10297">
    <property type="entry name" value="Hap4_Hap_bind"/>
    <property type="match status" value="1"/>
</dbReference>
<dbReference type="Gene3D" id="1.20.5.170">
    <property type="match status" value="1"/>
</dbReference>
<dbReference type="RefSeq" id="XP_043060634.1">
    <property type="nucleotide sequence ID" value="XM_043202904.1"/>
</dbReference>
<feature type="region of interest" description="Disordered" evidence="3">
    <location>
        <begin position="176"/>
        <end position="220"/>
    </location>
</feature>
<dbReference type="EMBL" id="JAHLUX010000004">
    <property type="protein sequence ID" value="KAG7819755.1"/>
    <property type="molecule type" value="Genomic_DNA"/>
</dbReference>
<feature type="domain" description="BZIP" evidence="4">
    <location>
        <begin position="54"/>
        <end position="69"/>
    </location>
</feature>
<feature type="compositionally biased region" description="Polar residues" evidence="3">
    <location>
        <begin position="1"/>
        <end position="20"/>
    </location>
</feature>
<organism evidence="5 6">
    <name type="scientific">Pichia angusta</name>
    <name type="common">Yeast</name>
    <name type="synonym">Hansenula polymorpha</name>
    <dbReference type="NCBI Taxonomy" id="870730"/>
    <lineage>
        <taxon>Eukaryota</taxon>
        <taxon>Fungi</taxon>
        <taxon>Dikarya</taxon>
        <taxon>Ascomycota</taxon>
        <taxon>Saccharomycotina</taxon>
        <taxon>Pichiomycetes</taxon>
        <taxon>Pichiales</taxon>
        <taxon>Pichiaceae</taxon>
        <taxon>Ogataea</taxon>
    </lineage>
</organism>
<name>A0AAN6DJC8_PICAN</name>
<dbReference type="InterPro" id="IPR050936">
    <property type="entry name" value="AP-1-like"/>
</dbReference>
<reference evidence="5" key="1">
    <citation type="journal article" date="2021" name="G3 (Bethesda)">
        <title>Genomic diversity, chromosomal rearrangements, and interspecies hybridization in the ogataea polymorpha species complex.</title>
        <authorList>
            <person name="Hanson S.J."/>
            <person name="Cinneide E.O."/>
            <person name="Salzberg L.I."/>
            <person name="Wolfe K.H."/>
            <person name="McGowan J."/>
            <person name="Fitzpatrick D.A."/>
            <person name="Matlin K."/>
        </authorList>
    </citation>
    <scope>NUCLEOTIDE SEQUENCE</scope>
    <source>
        <strain evidence="5">61-244</strain>
    </source>
</reference>
<protein>
    <recommendedName>
        <fullName evidence="4">BZIP domain-containing protein</fullName>
    </recommendedName>
</protein>
<dbReference type="CDD" id="cd14688">
    <property type="entry name" value="bZIP_YAP"/>
    <property type="match status" value="1"/>
</dbReference>
<feature type="compositionally biased region" description="Low complexity" evidence="3">
    <location>
        <begin position="182"/>
        <end position="191"/>
    </location>
</feature>
<dbReference type="GO" id="GO:0001228">
    <property type="term" value="F:DNA-binding transcription activator activity, RNA polymerase II-specific"/>
    <property type="evidence" value="ECO:0007669"/>
    <property type="project" value="TreeGrafter"/>
</dbReference>
<keyword evidence="2" id="KW-0539">Nucleus</keyword>
<feature type="compositionally biased region" description="Low complexity" evidence="3">
    <location>
        <begin position="199"/>
        <end position="210"/>
    </location>
</feature>
<evidence type="ECO:0000256" key="1">
    <source>
        <dbReference type="ARBA" id="ARBA00004123"/>
    </source>
</evidence>
<dbReference type="SUPFAM" id="SSF57959">
    <property type="entry name" value="Leucine zipper domain"/>
    <property type="match status" value="1"/>
</dbReference>
<dbReference type="InterPro" id="IPR004827">
    <property type="entry name" value="bZIP"/>
</dbReference>
<dbReference type="SMART" id="SM00338">
    <property type="entry name" value="BRLZ"/>
    <property type="match status" value="1"/>
</dbReference>
<feature type="compositionally biased region" description="Polar residues" evidence="3">
    <location>
        <begin position="142"/>
        <end position="154"/>
    </location>
</feature>
<gene>
    <name evidence="5" type="ORF">KL928_002429</name>
</gene>
<feature type="compositionally biased region" description="Basic and acidic residues" evidence="3">
    <location>
        <begin position="352"/>
        <end position="363"/>
    </location>
</feature>
<dbReference type="Proteomes" id="UP001196530">
    <property type="component" value="Unassembled WGS sequence"/>
</dbReference>
<feature type="region of interest" description="Disordered" evidence="3">
    <location>
        <begin position="346"/>
        <end position="377"/>
    </location>
</feature>
<evidence type="ECO:0000313" key="5">
    <source>
        <dbReference type="EMBL" id="KAG7819755.1"/>
    </source>
</evidence>
<evidence type="ECO:0000256" key="2">
    <source>
        <dbReference type="ARBA" id="ARBA00023242"/>
    </source>
</evidence>
<feature type="compositionally biased region" description="Low complexity" evidence="3">
    <location>
        <begin position="128"/>
        <end position="141"/>
    </location>
</feature>
<dbReference type="InterPro" id="IPR018287">
    <property type="entry name" value="Hap4_TF_heteromerisation"/>
</dbReference>
<evidence type="ECO:0000256" key="3">
    <source>
        <dbReference type="SAM" id="MobiDB-lite"/>
    </source>
</evidence>
<feature type="region of interest" description="Disordered" evidence="3">
    <location>
        <begin position="120"/>
        <end position="161"/>
    </location>
</feature>
<dbReference type="AlphaFoldDB" id="A0AAN6DJC8"/>
<sequence length="495" mass="54405">MSSPSIAPRTNQAIAPSTGSEMPKITKIMTSKDWVLPPRPKPGRKPSVDTPATKRKAQNRAAQRAFRERRANRVSELETQILELEREKSIKEGILTNTIKRLEAQNESLKKALEEMRAGLQHVQRQVSSSNGPSPGISPTSDSPATPQSHSALSTRRKVASIPDADLTKAASMMINFKNSSRHNSVSSGSSGRRERDSSSSLSLQQISPAPSNPSDSSRTSACGMCLKDDCLCETVGIRKRENSINLDEFVPAPAVPLKRVKQSEQEIDFTNSFKRAKKLPVLKTTEQNDMLFRSPNSASLSEENPEYSRSAIAPEDQCGFCSDDTPCVCREIAKQKEMVQMKDSLITSELNKNEKDAAKDVDNESEDEQPACTGNPGNCAQCQQDPMSTLFCTTIAQQAKPELPTPPTTAPKLDLPRRTSSVTSLPALNELEINHPGKHFIPCADAYKTLSRHVNFQTAGFNNIISNLNTKGMYVEVESVVNCLREMDRKFGSN</sequence>
<dbReference type="InterPro" id="IPR046347">
    <property type="entry name" value="bZIP_sf"/>
</dbReference>
<dbReference type="GO" id="GO:0000976">
    <property type="term" value="F:transcription cis-regulatory region binding"/>
    <property type="evidence" value="ECO:0007669"/>
    <property type="project" value="InterPro"/>
</dbReference>
<dbReference type="PANTHER" id="PTHR40621:SF7">
    <property type="entry name" value="BZIP DOMAIN-CONTAINING PROTEIN"/>
    <property type="match status" value="1"/>
</dbReference>
<dbReference type="GO" id="GO:0090575">
    <property type="term" value="C:RNA polymerase II transcription regulator complex"/>
    <property type="evidence" value="ECO:0007669"/>
    <property type="project" value="TreeGrafter"/>
</dbReference>